<dbReference type="CDD" id="cd08497">
    <property type="entry name" value="MbnE-like"/>
    <property type="match status" value="1"/>
</dbReference>
<dbReference type="PANTHER" id="PTHR30290:SF64">
    <property type="entry name" value="ABC TRANSPORTER PERIPLASMIC BINDING PROTEIN"/>
    <property type="match status" value="1"/>
</dbReference>
<dbReference type="FunFam" id="3.10.105.10:FF:000005">
    <property type="entry name" value="ABC transporter substrate-binding protein"/>
    <property type="match status" value="1"/>
</dbReference>
<dbReference type="EMBL" id="JMEE01000009">
    <property type="protein sequence ID" value="RWR02660.1"/>
    <property type="molecule type" value="Genomic_DNA"/>
</dbReference>
<gene>
    <name evidence="4" type="ORF">ED28_06665</name>
</gene>
<dbReference type="RefSeq" id="WP_128176420.1">
    <property type="nucleotide sequence ID" value="NZ_CP071409.1"/>
</dbReference>
<reference evidence="4 5" key="1">
    <citation type="submission" date="2014-04" db="EMBL/GenBank/DDBJ databases">
        <title>Draft genome sequence of Pantoea beijingensis strain LMG 27579, an emerging pathogen to Pleurotus eryngii with potential industrial application.</title>
        <authorList>
            <person name="Xu F."/>
            <person name="Liu Y."/>
            <person name="Wang S."/>
            <person name="Yin Y."/>
            <person name="Ma Y."/>
            <person name="Zhao S."/>
            <person name="Rong C."/>
        </authorList>
    </citation>
    <scope>NUCLEOTIDE SEQUENCE [LARGE SCALE GENOMIC DNA]</scope>
    <source>
        <strain evidence="4 5">LMG 27579</strain>
    </source>
</reference>
<evidence type="ECO:0000259" key="3">
    <source>
        <dbReference type="Pfam" id="PF00496"/>
    </source>
</evidence>
<dbReference type="Pfam" id="PF00496">
    <property type="entry name" value="SBP_bac_5"/>
    <property type="match status" value="1"/>
</dbReference>
<organism evidence="4 5">
    <name type="scientific">[Pantoea] beijingensis</name>
    <dbReference type="NCBI Taxonomy" id="1324864"/>
    <lineage>
        <taxon>Bacteria</taxon>
        <taxon>Pseudomonadati</taxon>
        <taxon>Pseudomonadota</taxon>
        <taxon>Gammaproteobacteria</taxon>
        <taxon>Enterobacterales</taxon>
        <taxon>Erwiniaceae</taxon>
        <taxon>Erwinia</taxon>
    </lineage>
</organism>
<dbReference type="GO" id="GO:0015833">
    <property type="term" value="P:peptide transport"/>
    <property type="evidence" value="ECO:0007669"/>
    <property type="project" value="TreeGrafter"/>
</dbReference>
<keyword evidence="5" id="KW-1185">Reference proteome</keyword>
<name>A0A443IF31_9GAMM</name>
<dbReference type="PIRSF" id="PIRSF002741">
    <property type="entry name" value="MppA"/>
    <property type="match status" value="1"/>
</dbReference>
<dbReference type="GO" id="GO:0043190">
    <property type="term" value="C:ATP-binding cassette (ABC) transporter complex"/>
    <property type="evidence" value="ECO:0007669"/>
    <property type="project" value="InterPro"/>
</dbReference>
<evidence type="ECO:0000313" key="5">
    <source>
        <dbReference type="Proteomes" id="UP000288794"/>
    </source>
</evidence>
<dbReference type="Gene3D" id="3.40.190.10">
    <property type="entry name" value="Periplasmic binding protein-like II"/>
    <property type="match status" value="1"/>
</dbReference>
<feature type="domain" description="Solute-binding protein family 5" evidence="3">
    <location>
        <begin position="99"/>
        <end position="502"/>
    </location>
</feature>
<evidence type="ECO:0000313" key="4">
    <source>
        <dbReference type="EMBL" id="RWR02660.1"/>
    </source>
</evidence>
<dbReference type="Gene3D" id="3.10.105.10">
    <property type="entry name" value="Dipeptide-binding Protein, Domain 3"/>
    <property type="match status" value="1"/>
</dbReference>
<proteinExistence type="predicted"/>
<keyword evidence="1 2" id="KW-0732">Signal</keyword>
<dbReference type="Proteomes" id="UP000288794">
    <property type="component" value="Unassembled WGS sequence"/>
</dbReference>
<protein>
    <submittedName>
        <fullName evidence="4">Antibiotic ABC transporter substrate-binding protein</fullName>
    </submittedName>
</protein>
<evidence type="ECO:0000256" key="2">
    <source>
        <dbReference type="SAM" id="SignalP"/>
    </source>
</evidence>
<evidence type="ECO:0000256" key="1">
    <source>
        <dbReference type="ARBA" id="ARBA00022729"/>
    </source>
</evidence>
<dbReference type="AlphaFoldDB" id="A0A443IF31"/>
<dbReference type="SUPFAM" id="SSF53850">
    <property type="entry name" value="Periplasmic binding protein-like II"/>
    <property type="match status" value="1"/>
</dbReference>
<comment type="caution">
    <text evidence="4">The sequence shown here is derived from an EMBL/GenBank/DDBJ whole genome shotgun (WGS) entry which is preliminary data.</text>
</comment>
<dbReference type="GO" id="GO:1904680">
    <property type="term" value="F:peptide transmembrane transporter activity"/>
    <property type="evidence" value="ECO:0007669"/>
    <property type="project" value="TreeGrafter"/>
</dbReference>
<dbReference type="GO" id="GO:0042884">
    <property type="term" value="P:microcin transport"/>
    <property type="evidence" value="ECO:0007669"/>
    <property type="project" value="TreeGrafter"/>
</dbReference>
<dbReference type="PANTHER" id="PTHR30290">
    <property type="entry name" value="PERIPLASMIC BINDING COMPONENT OF ABC TRANSPORTER"/>
    <property type="match status" value="1"/>
</dbReference>
<feature type="signal peptide" evidence="2">
    <location>
        <begin position="1"/>
        <end position="20"/>
    </location>
</feature>
<sequence>MFIRLITLIFLSSFCLTTQAEEIKESYAFASLGEPKYASNFTHYDYVNPAAPKGGKMTLSSIGTYDNFNRYASRGNPGVATNNLYDSLFTASDDEVGSYYPLIAEVARYSADFRWMEVSLNPQARFQDGSPITAGDVAFTFDKFMTEGVTQFRVAYKGVSVKAISRLTVRIDLPNGDKDMMLGLLSGLPIMPEKFWKNHKLNEPLDSPPLSSGPYRITAYKLGQYITYSRVKDYWAANLPVNKGRFNFDTLRYDYYLDDNVAFEAFKAGAFDYRAENSAKKWATQYRGNNFANNHIVKGARPNNVATDTAWLAFNIQKPVFNDHRVREAIALAFDFEWMNKALFYNAYKRTSSYFQNTQYAASGYPDAKELELLAPLKGKIPDEVLTSRYLPPTSDGNGYDRDNLLKALTLLKKAGWALKNKRFVNNITGKPLTFELLLRSGANTEWVLPFQHNLSRLGINLTLRQVDSSQYLRRLRQGDYDMIPSNHYAMPYPSPSLQISWASQYIESSWNTARVESPVVDGLIAQIVKNQGDESALLALGRALDRVLLWNNYMIPMWFNREDRYAYWNKFSQPAIEPTYSSGTDGWWYDVNKAAQLPAQRR</sequence>
<dbReference type="InterPro" id="IPR030678">
    <property type="entry name" value="Peptide/Ni-bd"/>
</dbReference>
<dbReference type="InterPro" id="IPR039424">
    <property type="entry name" value="SBP_5"/>
</dbReference>
<accession>A0A443IF31</accession>
<dbReference type="InterPro" id="IPR000914">
    <property type="entry name" value="SBP_5_dom"/>
</dbReference>
<feature type="chain" id="PRO_5019124477" evidence="2">
    <location>
        <begin position="21"/>
        <end position="603"/>
    </location>
</feature>
<dbReference type="GO" id="GO:0030288">
    <property type="term" value="C:outer membrane-bounded periplasmic space"/>
    <property type="evidence" value="ECO:0007669"/>
    <property type="project" value="TreeGrafter"/>
</dbReference>